<dbReference type="GO" id="GO:0030151">
    <property type="term" value="F:molybdenum ion binding"/>
    <property type="evidence" value="ECO:0007669"/>
    <property type="project" value="InterPro"/>
</dbReference>
<dbReference type="InterPro" id="IPR005302">
    <property type="entry name" value="MoCF_Sase_C"/>
</dbReference>
<evidence type="ECO:0000313" key="3">
    <source>
        <dbReference type="Proteomes" id="UP000565745"/>
    </source>
</evidence>
<feature type="domain" description="MOSC" evidence="1">
    <location>
        <begin position="108"/>
        <end position="245"/>
    </location>
</feature>
<dbReference type="AlphaFoldDB" id="A0A7W6M7V1"/>
<evidence type="ECO:0000313" key="2">
    <source>
        <dbReference type="EMBL" id="MBB4173267.1"/>
    </source>
</evidence>
<keyword evidence="3" id="KW-1185">Reference proteome</keyword>
<comment type="caution">
    <text evidence="2">The sequence shown here is derived from an EMBL/GenBank/DDBJ whole genome shotgun (WGS) entry which is preliminary data.</text>
</comment>
<reference evidence="2 3" key="1">
    <citation type="submission" date="2020-08" db="EMBL/GenBank/DDBJ databases">
        <title>Genomic Encyclopedia of Type Strains, Phase IV (KMG-IV): sequencing the most valuable type-strain genomes for metagenomic binning, comparative biology and taxonomic classification.</title>
        <authorList>
            <person name="Goeker M."/>
        </authorList>
    </citation>
    <scope>NUCLEOTIDE SEQUENCE [LARGE SCALE GENOMIC DNA]</scope>
    <source>
        <strain evidence="2 3">DSM 101015</strain>
    </source>
</reference>
<dbReference type="GO" id="GO:0030170">
    <property type="term" value="F:pyridoxal phosphate binding"/>
    <property type="evidence" value="ECO:0007669"/>
    <property type="project" value="InterPro"/>
</dbReference>
<organism evidence="2 3">
    <name type="scientific">Sulfitobacter noctilucicola</name>
    <dbReference type="NCBI Taxonomy" id="1342301"/>
    <lineage>
        <taxon>Bacteria</taxon>
        <taxon>Pseudomonadati</taxon>
        <taxon>Pseudomonadota</taxon>
        <taxon>Alphaproteobacteria</taxon>
        <taxon>Rhodobacterales</taxon>
        <taxon>Roseobacteraceae</taxon>
        <taxon>Sulfitobacter</taxon>
    </lineage>
</organism>
<dbReference type="InterPro" id="IPR005303">
    <property type="entry name" value="MOCOS_middle"/>
</dbReference>
<dbReference type="Gene3D" id="2.40.33.20">
    <property type="entry name" value="PK beta-barrel domain-like"/>
    <property type="match status" value="1"/>
</dbReference>
<evidence type="ECO:0000259" key="1">
    <source>
        <dbReference type="PROSITE" id="PS51340"/>
    </source>
</evidence>
<dbReference type="EMBL" id="JACIFU010000001">
    <property type="protein sequence ID" value="MBB4173267.1"/>
    <property type="molecule type" value="Genomic_DNA"/>
</dbReference>
<dbReference type="SUPFAM" id="SSF50800">
    <property type="entry name" value="PK beta-barrel domain-like"/>
    <property type="match status" value="1"/>
</dbReference>
<proteinExistence type="predicted"/>
<sequence>MQITALYRHPIKSHGRESLDHVTLIEGQSMPFDRRWAVAHEAAKVEEAEWVACANFSRGSKAPLLMAVNATLDEASGQITLTHPDRPTITVHPTRDEKALIDWVMPLVPQNRALPAKVVELPSRGYTDSPYASLSLCNTASHAAVETLAQTPLSPLRWRGNIWFDGVPAWEEFGWVDRDVRLGAAVLRIKEPIVRCLATTANPETGERDVDTLRTLNILGHQNFGIYAEVITGGAVAVGDSLEIL</sequence>
<dbReference type="OrthoDB" id="581532at2"/>
<protein>
    <recommendedName>
        <fullName evidence="1">MOSC domain-containing protein</fullName>
    </recommendedName>
</protein>
<dbReference type="Pfam" id="PF03476">
    <property type="entry name" value="MOSC_N"/>
    <property type="match status" value="1"/>
</dbReference>
<dbReference type="PROSITE" id="PS51340">
    <property type="entry name" value="MOSC"/>
    <property type="match status" value="1"/>
</dbReference>
<dbReference type="Pfam" id="PF03473">
    <property type="entry name" value="MOSC"/>
    <property type="match status" value="1"/>
</dbReference>
<dbReference type="InterPro" id="IPR011037">
    <property type="entry name" value="Pyrv_Knase-like_insert_dom_sf"/>
</dbReference>
<name>A0A7W6M7V1_9RHOB</name>
<dbReference type="RefSeq" id="WP_025054691.1">
    <property type="nucleotide sequence ID" value="NZ_JACIFU010000001.1"/>
</dbReference>
<gene>
    <name evidence="2" type="ORF">GGR93_001028</name>
</gene>
<dbReference type="Proteomes" id="UP000565745">
    <property type="component" value="Unassembled WGS sequence"/>
</dbReference>
<accession>A0A7W6M7V1</accession>
<dbReference type="GO" id="GO:0003824">
    <property type="term" value="F:catalytic activity"/>
    <property type="evidence" value="ECO:0007669"/>
    <property type="project" value="InterPro"/>
</dbReference>